<evidence type="ECO:0000313" key="1">
    <source>
        <dbReference type="EMBL" id="ETK93697.1"/>
    </source>
</evidence>
<feature type="non-terminal residue" evidence="1">
    <location>
        <position position="55"/>
    </location>
</feature>
<dbReference type="Proteomes" id="UP000054423">
    <property type="component" value="Unassembled WGS sequence"/>
</dbReference>
<evidence type="ECO:0000313" key="2">
    <source>
        <dbReference type="EMBL" id="ETM00194.1"/>
    </source>
</evidence>
<accession>W2HEJ8</accession>
<dbReference type="AlphaFoldDB" id="W2HEJ8"/>
<feature type="non-terminal residue" evidence="1">
    <location>
        <position position="1"/>
    </location>
</feature>
<evidence type="ECO:0000313" key="3">
    <source>
        <dbReference type="EMBL" id="ETM53386.1"/>
    </source>
</evidence>
<name>W2HEJ8_PHYNI</name>
<sequence>RAVYTIETARSLRDAALVQAQEAVETEGPIVLRAMNPARSGAVGTTTLATTSDAA</sequence>
<proteinExistence type="predicted"/>
<dbReference type="EMBL" id="KI691346">
    <property type="protein sequence ID" value="ETM53386.1"/>
    <property type="molecule type" value="Genomic_DNA"/>
</dbReference>
<dbReference type="Proteomes" id="UP000054532">
    <property type="component" value="Unassembled WGS sequence"/>
</dbReference>
<organism evidence="1">
    <name type="scientific">Phytophthora nicotianae</name>
    <name type="common">Potato buckeye rot agent</name>
    <name type="synonym">Phytophthora parasitica</name>
    <dbReference type="NCBI Taxonomy" id="4792"/>
    <lineage>
        <taxon>Eukaryota</taxon>
        <taxon>Sar</taxon>
        <taxon>Stramenopiles</taxon>
        <taxon>Oomycota</taxon>
        <taxon>Peronosporomycetes</taxon>
        <taxon>Peronosporales</taxon>
        <taxon>Peronosporaceae</taxon>
        <taxon>Phytophthora</taxon>
    </lineage>
</organism>
<dbReference type="Proteomes" id="UP000053236">
    <property type="component" value="Unassembled WGS sequence"/>
</dbReference>
<reference evidence="1" key="2">
    <citation type="submission" date="2013-11" db="EMBL/GenBank/DDBJ databases">
        <title>The Genome Sequence of Phytophthora parasitica CJ02B3.</title>
        <authorList>
            <consortium name="The Broad Institute Genomics Platform"/>
            <person name="Russ C."/>
            <person name="Tyler B."/>
            <person name="Panabieres F."/>
            <person name="Shan W."/>
            <person name="Tripathy S."/>
            <person name="Grunwald N."/>
            <person name="Machado M."/>
            <person name="Johnson C.S."/>
            <person name="Arredondo F."/>
            <person name="Hong C."/>
            <person name="Coffey M."/>
            <person name="Young S.K."/>
            <person name="Zeng Q."/>
            <person name="Gargeya S."/>
            <person name="Fitzgerald M."/>
            <person name="Abouelleil A."/>
            <person name="Alvarado L."/>
            <person name="Chapman S.B."/>
            <person name="Gainer-Dewar J."/>
            <person name="Goldberg J."/>
            <person name="Griggs A."/>
            <person name="Gujja S."/>
            <person name="Hansen M."/>
            <person name="Howarth C."/>
            <person name="Imamovic A."/>
            <person name="Ireland A."/>
            <person name="Larimer J."/>
            <person name="McCowan C."/>
            <person name="Murphy C."/>
            <person name="Pearson M."/>
            <person name="Poon T.W."/>
            <person name="Priest M."/>
            <person name="Roberts A."/>
            <person name="Saif S."/>
            <person name="Shea T."/>
            <person name="Sykes S."/>
            <person name="Wortman J."/>
            <person name="Nusbaum C."/>
            <person name="Birren B."/>
        </authorList>
    </citation>
    <scope>NUCLEOTIDE SEQUENCE [LARGE SCALE GENOMIC DNA]</scope>
    <source>
        <strain evidence="1">CJ02B3</strain>
    </source>
</reference>
<dbReference type="EMBL" id="KI684839">
    <property type="protein sequence ID" value="ETK93697.1"/>
    <property type="molecule type" value="Genomic_DNA"/>
</dbReference>
<reference evidence="2" key="1">
    <citation type="submission" date="2013-11" db="EMBL/GenBank/DDBJ databases">
        <title>The Genome Sequence of Phytophthora parasitica CHvinca01.</title>
        <authorList>
            <consortium name="The Broad Institute Genomics Platform"/>
            <person name="Russ C."/>
            <person name="Tyler B."/>
            <person name="Panabieres F."/>
            <person name="Shan W."/>
            <person name="Tripathy S."/>
            <person name="Grunwald N."/>
            <person name="Machado M."/>
            <person name="Johnson C.S."/>
            <person name="Arredondo F."/>
            <person name="Hong C."/>
            <person name="Coffey M."/>
            <person name="Young S.K."/>
            <person name="Zeng Q."/>
            <person name="Gargeya S."/>
            <person name="Fitzgerald M."/>
            <person name="Abouelleil A."/>
            <person name="Alvarado L."/>
            <person name="Chapman S.B."/>
            <person name="Gainer-Dewar J."/>
            <person name="Goldberg J."/>
            <person name="Griggs A."/>
            <person name="Gujja S."/>
            <person name="Hansen M."/>
            <person name="Howarth C."/>
            <person name="Imamovic A."/>
            <person name="Ireland A."/>
            <person name="Larimer J."/>
            <person name="McCowan C."/>
            <person name="Murphy C."/>
            <person name="Pearson M."/>
            <person name="Poon T.W."/>
            <person name="Priest M."/>
            <person name="Roberts A."/>
            <person name="Saif S."/>
            <person name="Shea T."/>
            <person name="Sykes S."/>
            <person name="Wortman J."/>
            <person name="Nusbaum C."/>
            <person name="Birren B."/>
        </authorList>
    </citation>
    <scope>NUCLEOTIDE SEQUENCE [LARGE SCALE GENOMIC DNA]</scope>
    <source>
        <strain evidence="2">CHvinca01</strain>
    </source>
</reference>
<reference evidence="3" key="3">
    <citation type="submission" date="2013-11" db="EMBL/GenBank/DDBJ databases">
        <title>The Genome Sequence of Phytophthora parasitica IAC_01/95.</title>
        <authorList>
            <consortium name="The Broad Institute Genomics Platform"/>
            <person name="Russ C."/>
            <person name="Tyler B."/>
            <person name="Panabieres F."/>
            <person name="Shan W."/>
            <person name="Tripathy S."/>
            <person name="Grunwald N."/>
            <person name="Machado M."/>
            <person name="Johnson C.S."/>
            <person name="Arredondo F."/>
            <person name="Hong C."/>
            <person name="Coffey M."/>
            <person name="Young S.K."/>
            <person name="Zeng Q."/>
            <person name="Gargeya S."/>
            <person name="Fitzgerald M."/>
            <person name="Abouelleil A."/>
            <person name="Alvarado L."/>
            <person name="Chapman S.B."/>
            <person name="Gainer-Dewar J."/>
            <person name="Goldberg J."/>
            <person name="Griggs A."/>
            <person name="Gujja S."/>
            <person name="Hansen M."/>
            <person name="Howarth C."/>
            <person name="Imamovic A."/>
            <person name="Ireland A."/>
            <person name="Larimer J."/>
            <person name="McCowan C."/>
            <person name="Murphy C."/>
            <person name="Pearson M."/>
            <person name="Poon T.W."/>
            <person name="Priest M."/>
            <person name="Roberts A."/>
            <person name="Saif S."/>
            <person name="Shea T."/>
            <person name="Sykes S."/>
            <person name="Wortman J."/>
            <person name="Nusbaum C."/>
            <person name="Birren B."/>
        </authorList>
    </citation>
    <scope>NUCLEOTIDE SEQUENCE [LARGE SCALE GENOMIC DNA]</scope>
    <source>
        <strain evidence="3">IAC_01/95</strain>
    </source>
</reference>
<gene>
    <name evidence="3" type="ORF">L914_03127</name>
    <name evidence="1" type="ORF">L915_03156</name>
    <name evidence="2" type="ORF">L917_03054</name>
</gene>
<dbReference type="EMBL" id="KI678114">
    <property type="protein sequence ID" value="ETM00194.1"/>
    <property type="molecule type" value="Genomic_DNA"/>
</dbReference>
<protein>
    <submittedName>
        <fullName evidence="1">Uncharacterized protein</fullName>
    </submittedName>
</protein>